<keyword evidence="3" id="KW-0812">Transmembrane</keyword>
<keyword evidence="5" id="KW-0998">Cell outer membrane</keyword>
<organism evidence="8 9">
    <name type="scientific">Sphingobacterium kyonggiense</name>
    <dbReference type="NCBI Taxonomy" id="714075"/>
    <lineage>
        <taxon>Bacteria</taxon>
        <taxon>Pseudomonadati</taxon>
        <taxon>Bacteroidota</taxon>
        <taxon>Sphingobacteriia</taxon>
        <taxon>Sphingobacteriales</taxon>
        <taxon>Sphingobacteriaceae</taxon>
        <taxon>Sphingobacterium</taxon>
    </lineage>
</organism>
<keyword evidence="6" id="KW-0175">Coiled coil</keyword>
<evidence type="ECO:0000256" key="6">
    <source>
        <dbReference type="SAM" id="Coils"/>
    </source>
</evidence>
<comment type="caution">
    <text evidence="8">The sequence shown here is derived from an EMBL/GenBank/DDBJ whole genome shotgun (WGS) entry which is preliminary data.</text>
</comment>
<accession>A0ABP7YJR0</accession>
<sequence>MKNISIKLALGFMVINLCLSPMVSLAQKQDGVLSIETCYQLARVNYPLIKQQELLAKAKDLSLDNAQKTVLPQVQLAGQATYQSDVTGLPISIPNVEVPSLNKGQYKVFAELTQSLTALLVLKDHKEQLAAQTAVDNQKLEVELYKIHDRINNLYFGILLLDKQLSQIQLSKQDIQQGIDKIETAIKNGVALKSSVNNLKAELLQVNQRTIGLQYDRRTYVQMLSSFIKKELAEDVQLSLPASMNYVPHIARPEQTLFQLQRDALSAQTKLIDAKTLPQLSVFVQSGVGNPGLNMLKAETQGFYIAGLKLGWNLNNFYTQKNDKSLVETNQRLLAVQEEAFVFNTEMEIAQQEKELEKLKLLHEADKELIQLREQVKNSTLNQLNYGTANTSDYILDLHAVEQAKQNQAIHEIQILMANYKLQIISGIPSSNN</sequence>
<dbReference type="SUPFAM" id="SSF56954">
    <property type="entry name" value="Outer membrane efflux proteins (OEP)"/>
    <property type="match status" value="1"/>
</dbReference>
<dbReference type="Gene3D" id="1.20.1600.10">
    <property type="entry name" value="Outer membrane efflux proteins (OEP)"/>
    <property type="match status" value="1"/>
</dbReference>
<comment type="subcellular location">
    <subcellularLocation>
        <location evidence="1">Cell outer membrane</location>
    </subcellularLocation>
</comment>
<keyword evidence="2" id="KW-1134">Transmembrane beta strand</keyword>
<feature type="coiled-coil region" evidence="6">
    <location>
        <begin position="342"/>
        <end position="382"/>
    </location>
</feature>
<name>A0ABP7YJR0_9SPHI</name>
<dbReference type="InterPro" id="IPR051906">
    <property type="entry name" value="TolC-like"/>
</dbReference>
<keyword evidence="7" id="KW-0732">Signal</keyword>
<dbReference type="PANTHER" id="PTHR30026:SF20">
    <property type="entry name" value="OUTER MEMBRANE PROTEIN TOLC"/>
    <property type="match status" value="1"/>
</dbReference>
<proteinExistence type="predicted"/>
<evidence type="ECO:0000256" key="5">
    <source>
        <dbReference type="ARBA" id="ARBA00023237"/>
    </source>
</evidence>
<keyword evidence="4" id="KW-0472">Membrane</keyword>
<evidence type="ECO:0000256" key="2">
    <source>
        <dbReference type="ARBA" id="ARBA00022452"/>
    </source>
</evidence>
<evidence type="ECO:0000256" key="4">
    <source>
        <dbReference type="ARBA" id="ARBA00023136"/>
    </source>
</evidence>
<evidence type="ECO:0000256" key="3">
    <source>
        <dbReference type="ARBA" id="ARBA00022692"/>
    </source>
</evidence>
<evidence type="ECO:0000313" key="9">
    <source>
        <dbReference type="Proteomes" id="UP001500101"/>
    </source>
</evidence>
<evidence type="ECO:0000313" key="8">
    <source>
        <dbReference type="EMBL" id="GAA4137277.1"/>
    </source>
</evidence>
<dbReference type="RefSeq" id="WP_344673820.1">
    <property type="nucleotide sequence ID" value="NZ_BAAAZI010000006.1"/>
</dbReference>
<dbReference type="EMBL" id="BAAAZI010000006">
    <property type="protein sequence ID" value="GAA4137277.1"/>
    <property type="molecule type" value="Genomic_DNA"/>
</dbReference>
<feature type="chain" id="PRO_5046377516" evidence="7">
    <location>
        <begin position="27"/>
        <end position="433"/>
    </location>
</feature>
<gene>
    <name evidence="8" type="ORF">GCM10022216_13100</name>
</gene>
<protein>
    <submittedName>
        <fullName evidence="8">TolC family protein</fullName>
    </submittedName>
</protein>
<feature type="signal peptide" evidence="7">
    <location>
        <begin position="1"/>
        <end position="26"/>
    </location>
</feature>
<reference evidence="9" key="1">
    <citation type="journal article" date="2019" name="Int. J. Syst. Evol. Microbiol.">
        <title>The Global Catalogue of Microorganisms (GCM) 10K type strain sequencing project: providing services to taxonomists for standard genome sequencing and annotation.</title>
        <authorList>
            <consortium name="The Broad Institute Genomics Platform"/>
            <consortium name="The Broad Institute Genome Sequencing Center for Infectious Disease"/>
            <person name="Wu L."/>
            <person name="Ma J."/>
        </authorList>
    </citation>
    <scope>NUCLEOTIDE SEQUENCE [LARGE SCALE GENOMIC DNA]</scope>
    <source>
        <strain evidence="9">JCM 16704</strain>
    </source>
</reference>
<dbReference type="Proteomes" id="UP001500101">
    <property type="component" value="Unassembled WGS sequence"/>
</dbReference>
<dbReference type="PANTHER" id="PTHR30026">
    <property type="entry name" value="OUTER MEMBRANE PROTEIN TOLC"/>
    <property type="match status" value="1"/>
</dbReference>
<evidence type="ECO:0000256" key="7">
    <source>
        <dbReference type="SAM" id="SignalP"/>
    </source>
</evidence>
<keyword evidence="9" id="KW-1185">Reference proteome</keyword>
<evidence type="ECO:0000256" key="1">
    <source>
        <dbReference type="ARBA" id="ARBA00004442"/>
    </source>
</evidence>